<dbReference type="Proteomes" id="UP000325440">
    <property type="component" value="Unassembled WGS sequence"/>
</dbReference>
<gene>
    <name evidence="1" type="ORF">CINCED_3A023356</name>
</gene>
<protein>
    <submittedName>
        <fullName evidence="1">Uncharacterized protein</fullName>
    </submittedName>
</protein>
<accession>A0A5E4N646</accession>
<dbReference type="EMBL" id="CABPRJ010001894">
    <property type="protein sequence ID" value="VVC39219.1"/>
    <property type="molecule type" value="Genomic_DNA"/>
</dbReference>
<organism evidence="1 2">
    <name type="scientific">Cinara cedri</name>
    <dbReference type="NCBI Taxonomy" id="506608"/>
    <lineage>
        <taxon>Eukaryota</taxon>
        <taxon>Metazoa</taxon>
        <taxon>Ecdysozoa</taxon>
        <taxon>Arthropoda</taxon>
        <taxon>Hexapoda</taxon>
        <taxon>Insecta</taxon>
        <taxon>Pterygota</taxon>
        <taxon>Neoptera</taxon>
        <taxon>Paraneoptera</taxon>
        <taxon>Hemiptera</taxon>
        <taxon>Sternorrhyncha</taxon>
        <taxon>Aphidomorpha</taxon>
        <taxon>Aphidoidea</taxon>
        <taxon>Aphididae</taxon>
        <taxon>Lachninae</taxon>
        <taxon>Cinara</taxon>
    </lineage>
</organism>
<feature type="non-terminal residue" evidence="1">
    <location>
        <position position="1"/>
    </location>
</feature>
<evidence type="ECO:0000313" key="2">
    <source>
        <dbReference type="Proteomes" id="UP000325440"/>
    </source>
</evidence>
<reference evidence="1 2" key="1">
    <citation type="submission" date="2019-08" db="EMBL/GenBank/DDBJ databases">
        <authorList>
            <person name="Alioto T."/>
            <person name="Alioto T."/>
            <person name="Gomez Garrido J."/>
        </authorList>
    </citation>
    <scope>NUCLEOTIDE SEQUENCE [LARGE SCALE GENOMIC DNA]</scope>
</reference>
<evidence type="ECO:0000313" key="1">
    <source>
        <dbReference type="EMBL" id="VVC39219.1"/>
    </source>
</evidence>
<keyword evidence="2" id="KW-1185">Reference proteome</keyword>
<sequence length="70" mass="8200">LAFSSVIGVECNNEANSILAYFDFAVRMHIVLHRKADAEIMVSRKGEMVLKRKQELLHHLREFTIFRQKI</sequence>
<dbReference type="AlphaFoldDB" id="A0A5E4N646"/>
<name>A0A5E4N646_9HEMI</name>
<proteinExistence type="predicted"/>